<dbReference type="AlphaFoldDB" id="X1D2B5"/>
<comment type="caution">
    <text evidence="1">The sequence shown here is derived from an EMBL/GenBank/DDBJ whole genome shotgun (WGS) entry which is preliminary data.</text>
</comment>
<organism evidence="1">
    <name type="scientific">marine sediment metagenome</name>
    <dbReference type="NCBI Taxonomy" id="412755"/>
    <lineage>
        <taxon>unclassified sequences</taxon>
        <taxon>metagenomes</taxon>
        <taxon>ecological metagenomes</taxon>
    </lineage>
</organism>
<sequence>MGPLEGGLLRVGLGGSKAEYPGLVLVGDAASVANPVSGEGIAYALESGQMAAEMITENRARTGLISHDPEQGSRH</sequence>
<gene>
    <name evidence="1" type="ORF">S01H4_52659</name>
</gene>
<name>X1D2B5_9ZZZZ</name>
<accession>X1D2B5</accession>
<proteinExistence type="predicted"/>
<dbReference type="SUPFAM" id="SSF51905">
    <property type="entry name" value="FAD/NAD(P)-binding domain"/>
    <property type="match status" value="1"/>
</dbReference>
<evidence type="ECO:0008006" key="2">
    <source>
        <dbReference type="Google" id="ProtNLM"/>
    </source>
</evidence>
<dbReference type="EMBL" id="BART01030113">
    <property type="protein sequence ID" value="GAH14317.1"/>
    <property type="molecule type" value="Genomic_DNA"/>
</dbReference>
<evidence type="ECO:0000313" key="1">
    <source>
        <dbReference type="EMBL" id="GAH14317.1"/>
    </source>
</evidence>
<protein>
    <recommendedName>
        <fullName evidence="2">FAD-binding domain-containing protein</fullName>
    </recommendedName>
</protein>
<dbReference type="InterPro" id="IPR036188">
    <property type="entry name" value="FAD/NAD-bd_sf"/>
</dbReference>
<dbReference type="Gene3D" id="3.50.50.60">
    <property type="entry name" value="FAD/NAD(P)-binding domain"/>
    <property type="match status" value="1"/>
</dbReference>
<reference evidence="1" key="1">
    <citation type="journal article" date="2014" name="Front. Microbiol.">
        <title>High frequency of phylogenetically diverse reductive dehalogenase-homologous genes in deep subseafloor sedimentary metagenomes.</title>
        <authorList>
            <person name="Kawai M."/>
            <person name="Futagami T."/>
            <person name="Toyoda A."/>
            <person name="Takaki Y."/>
            <person name="Nishi S."/>
            <person name="Hori S."/>
            <person name="Arai W."/>
            <person name="Tsubouchi T."/>
            <person name="Morono Y."/>
            <person name="Uchiyama I."/>
            <person name="Ito T."/>
            <person name="Fujiyama A."/>
            <person name="Inagaki F."/>
            <person name="Takami H."/>
        </authorList>
    </citation>
    <scope>NUCLEOTIDE SEQUENCE</scope>
    <source>
        <strain evidence="1">Expedition CK06-06</strain>
    </source>
</reference>